<comment type="caution">
    <text evidence="10">The sequence shown here is derived from an EMBL/GenBank/DDBJ whole genome shotgun (WGS) entry which is preliminary data.</text>
</comment>
<feature type="transmembrane region" description="Helical" evidence="7">
    <location>
        <begin position="875"/>
        <end position="894"/>
    </location>
</feature>
<dbReference type="InterPro" id="IPR017800">
    <property type="entry name" value="ADOP"/>
</dbReference>
<dbReference type="InterPro" id="IPR050250">
    <property type="entry name" value="Macrolide_Exporter_MacB"/>
</dbReference>
<evidence type="ECO:0000256" key="4">
    <source>
        <dbReference type="ARBA" id="ARBA00022989"/>
    </source>
</evidence>
<dbReference type="Pfam" id="PF02687">
    <property type="entry name" value="FtsX"/>
    <property type="match status" value="2"/>
</dbReference>
<evidence type="ECO:0000256" key="3">
    <source>
        <dbReference type="ARBA" id="ARBA00022692"/>
    </source>
</evidence>
<proteinExistence type="inferred from homology"/>
<dbReference type="Proteomes" id="UP001484239">
    <property type="component" value="Unassembled WGS sequence"/>
</dbReference>
<feature type="domain" description="MacB-like periplasmic core" evidence="9">
    <location>
        <begin position="112"/>
        <end position="333"/>
    </location>
</feature>
<feature type="transmembrane region" description="Helical" evidence="7">
    <location>
        <begin position="373"/>
        <end position="397"/>
    </location>
</feature>
<gene>
    <name evidence="10" type="ORF">WI372_10630</name>
</gene>
<reference evidence="10 11" key="1">
    <citation type="submission" date="2024-02" db="EMBL/GenBank/DDBJ databases">
        <title>A novel Gemmatimonadota bacterium.</title>
        <authorList>
            <person name="Du Z.-J."/>
            <person name="Ye Y.-Q."/>
        </authorList>
    </citation>
    <scope>NUCLEOTIDE SEQUENCE [LARGE SCALE GENOMIC DNA]</scope>
    <source>
        <strain evidence="10 11">DH-20</strain>
    </source>
</reference>
<evidence type="ECO:0000256" key="7">
    <source>
        <dbReference type="SAM" id="Phobius"/>
    </source>
</evidence>
<feature type="transmembrane region" description="Helical" evidence="7">
    <location>
        <begin position="530"/>
        <end position="549"/>
    </location>
</feature>
<feature type="transmembrane region" description="Helical" evidence="7">
    <location>
        <begin position="832"/>
        <end position="855"/>
    </location>
</feature>
<keyword evidence="5 7" id="KW-0472">Membrane</keyword>
<evidence type="ECO:0000313" key="10">
    <source>
        <dbReference type="EMBL" id="MEK9501432.1"/>
    </source>
</evidence>
<dbReference type="InterPro" id="IPR025857">
    <property type="entry name" value="MacB_PCD"/>
</dbReference>
<dbReference type="NCBIfam" id="TIGR03434">
    <property type="entry name" value="ADOP"/>
    <property type="match status" value="1"/>
</dbReference>
<evidence type="ECO:0000256" key="2">
    <source>
        <dbReference type="ARBA" id="ARBA00022475"/>
    </source>
</evidence>
<dbReference type="InterPro" id="IPR003838">
    <property type="entry name" value="ABC3_permease_C"/>
</dbReference>
<comment type="subcellular location">
    <subcellularLocation>
        <location evidence="1">Cell membrane</location>
        <topology evidence="1">Multi-pass membrane protein</topology>
    </subcellularLocation>
</comment>
<feature type="transmembrane region" description="Helical" evidence="7">
    <location>
        <begin position="789"/>
        <end position="812"/>
    </location>
</feature>
<evidence type="ECO:0000259" key="9">
    <source>
        <dbReference type="Pfam" id="PF12704"/>
    </source>
</evidence>
<dbReference type="EMBL" id="JBBHLI010000005">
    <property type="protein sequence ID" value="MEK9501432.1"/>
    <property type="molecule type" value="Genomic_DNA"/>
</dbReference>
<accession>A0ABU9E9M2</accession>
<feature type="domain" description="ABC3 transporter permease C-terminal" evidence="8">
    <location>
        <begin position="792"/>
        <end position="904"/>
    </location>
</feature>
<feature type="domain" description="MacB-like periplasmic core" evidence="9">
    <location>
        <begin position="535"/>
        <end position="742"/>
    </location>
</feature>
<evidence type="ECO:0000256" key="5">
    <source>
        <dbReference type="ARBA" id="ARBA00023136"/>
    </source>
</evidence>
<keyword evidence="4 7" id="KW-1133">Transmembrane helix</keyword>
<name>A0ABU9E9M2_9BACT</name>
<keyword evidence="11" id="KW-1185">Reference proteome</keyword>
<dbReference type="PANTHER" id="PTHR30572:SF4">
    <property type="entry name" value="ABC TRANSPORTER PERMEASE YTRF"/>
    <property type="match status" value="1"/>
</dbReference>
<dbReference type="RefSeq" id="WP_405286910.1">
    <property type="nucleotide sequence ID" value="NZ_JBBHLI010000005.1"/>
</dbReference>
<protein>
    <submittedName>
        <fullName evidence="10">ADOP family duplicated permease</fullName>
    </submittedName>
</protein>
<evidence type="ECO:0000256" key="6">
    <source>
        <dbReference type="ARBA" id="ARBA00038076"/>
    </source>
</evidence>
<feature type="transmembrane region" description="Helical" evidence="7">
    <location>
        <begin position="479"/>
        <end position="499"/>
    </location>
</feature>
<feature type="domain" description="ABC3 transporter permease C-terminal" evidence="8">
    <location>
        <begin position="378"/>
        <end position="503"/>
    </location>
</feature>
<keyword evidence="2" id="KW-1003">Cell membrane</keyword>
<dbReference type="Pfam" id="PF12704">
    <property type="entry name" value="MacB_PCD"/>
    <property type="match status" value="2"/>
</dbReference>
<evidence type="ECO:0000259" key="8">
    <source>
        <dbReference type="Pfam" id="PF02687"/>
    </source>
</evidence>
<feature type="transmembrane region" description="Helical" evidence="7">
    <location>
        <begin position="428"/>
        <end position="450"/>
    </location>
</feature>
<evidence type="ECO:0000313" key="11">
    <source>
        <dbReference type="Proteomes" id="UP001484239"/>
    </source>
</evidence>
<evidence type="ECO:0000256" key="1">
    <source>
        <dbReference type="ARBA" id="ARBA00004651"/>
    </source>
</evidence>
<dbReference type="PANTHER" id="PTHR30572">
    <property type="entry name" value="MEMBRANE COMPONENT OF TRANSPORTER-RELATED"/>
    <property type="match status" value="1"/>
</dbReference>
<sequence length="911" mass="95708">MSRDDRAGGFATALFRAALLAQPRATRVEWGEEMVWAFRAGLAERRGLLARARWTARCAFDGLWSGLRERRRVEGHPDPDPAREGRRMSMFSDLRMDLKVAGRSLRRAPGFTLAAVAILALGIGANTALYSAIRGALLTPPPFPEPDRIVLLDLTETDGGPEAEPFPWSYPKFRVLSEAELPLEASGAYSVRNLTLTGAGDATVVPVEIATPDYFEVLRARPVRGRAFAATDDTEGAALVALLSHAEWEGRFGSDPAVIGRDIQLAGRAVTVIGVMPPGFRGLSGQGRLWVTPHAAGTLIRSFLVTGTEVHWLQGVGRLRAEASLAALDEAMRGVGRAADAVGPGADDPDAVREGAARALLDVRVGERVRRSLLVLALASVLLLGVACANLGGLMVARAAARSRESAVRAALGAGWWRVARGRVVEGLIVALLAGVASTAVAGLAGGWIARAWPRRSLSDAWNVDVVGLGAATLEGSELLFAAVTSIAVGFLLGLVPALSRRRAALSDQLREGATATLGRGRRRPWRGGLVAAEVAVALVLIVGAGLLLRSLHALGQVERGYVAGGLLTFDVRMPPVSAWADDPADFHEQVEARIGSLPGVESIGMGCVAPVSGHCMLTGVQAAGDREWPEGSRPEIGVHYVTDGWFHTLGVPMVSGRGFTSADRADSPLVVVLGETAARRLFPEGDALGSTVEAGFGDQPAEVIGIVGDVLYERPEYGHMAEVYLSHRQADGYGTFLLRTRDDPLALVPAIRAAVRELEPDAPVVSPRTLTSIEASASADTRMLGGLLLAYAGLALLLACTGVWAAVAFTVSRRLREFGLRLALGAAPGRVVGAIVGGGLRVVLAGIALGGVSAWFAARLLDTLLFGVGVGDPLVFGAGAVLLLAVALLAAWLPARRAVRVDPVQSLRAE</sequence>
<keyword evidence="3 7" id="KW-0812">Transmembrane</keyword>
<comment type="similarity">
    <text evidence="6">Belongs to the ABC-4 integral membrane protein family.</text>
</comment>
<organism evidence="10 11">
    <name type="scientific">Gaopeijia maritima</name>
    <dbReference type="NCBI Taxonomy" id="3119007"/>
    <lineage>
        <taxon>Bacteria</taxon>
        <taxon>Pseudomonadati</taxon>
        <taxon>Gemmatimonadota</taxon>
        <taxon>Longimicrobiia</taxon>
        <taxon>Gaopeijiales</taxon>
        <taxon>Gaopeijiaceae</taxon>
        <taxon>Gaopeijia</taxon>
    </lineage>
</organism>
<feature type="transmembrane region" description="Helical" evidence="7">
    <location>
        <begin position="111"/>
        <end position="133"/>
    </location>
</feature>